<dbReference type="RefSeq" id="WP_015760152.1">
    <property type="nucleotide sequence ID" value="NZ_CABMMS010000004.1"/>
</dbReference>
<comment type="caution">
    <text evidence="1">The sequence shown here is derived from an EMBL/GenBank/DDBJ whole genome shotgun (WGS) entry which is preliminary data.</text>
</comment>
<name>A0A369M1E5_9ACTN</name>
<dbReference type="EMBL" id="PPTS01000004">
    <property type="protein sequence ID" value="RDB65234.1"/>
    <property type="molecule type" value="Genomic_DNA"/>
</dbReference>
<sequence>MHDRIGEAIPEANCPYGVFLNPKNCEFGNASFLGIRKDDVLLFSIDGREERIREVCEDILSKASLASIEDDLIRFSRLQTKSDFAEYASEHGPLFGGTYLRENGIIEEPLSMWKLAASFFELAFRLKAVIDEDSWNGSVYWDGKEVIFGSLIFLDKEQVREVAKKQRLTHKETEEAIFSASVVLPCAINPDYARFTMTEEEIQKRVYCSGRWDEPGAEMKHWHPFVKAIPNLMQMDILKGKMAMIEARAGFDVAIMLNPRRHAEMIGQGRLPSLVCPLEEFNASFRKEMGAKLCRSLMELLVSAHTKYVRHEWIGHNFTYYFEDRLRYMWFAFATYMDKKHVAICDYCGKPYMRTRSNQKRCPGECTRKAHKH</sequence>
<evidence type="ECO:0000313" key="2">
    <source>
        <dbReference type="Proteomes" id="UP000254000"/>
    </source>
</evidence>
<evidence type="ECO:0000313" key="1">
    <source>
        <dbReference type="EMBL" id="RDB65234.1"/>
    </source>
</evidence>
<dbReference type="OrthoDB" id="9859564at2"/>
<organism evidence="1 2">
    <name type="scientific">Gordonibacter pamelaeae</name>
    <dbReference type="NCBI Taxonomy" id="471189"/>
    <lineage>
        <taxon>Bacteria</taxon>
        <taxon>Bacillati</taxon>
        <taxon>Actinomycetota</taxon>
        <taxon>Coriobacteriia</taxon>
        <taxon>Eggerthellales</taxon>
        <taxon>Eggerthellaceae</taxon>
        <taxon>Gordonibacter</taxon>
    </lineage>
</organism>
<protein>
    <submittedName>
        <fullName evidence="1">Uncharacterized protein</fullName>
    </submittedName>
</protein>
<dbReference type="AlphaFoldDB" id="A0A369M1E5"/>
<proteinExistence type="predicted"/>
<dbReference type="GeneID" id="78359590"/>
<reference evidence="1 2" key="1">
    <citation type="journal article" date="2018" name="Elife">
        <title>Discovery and characterization of a prevalent human gut bacterial enzyme sufficient for the inactivation of a family of plant toxins.</title>
        <authorList>
            <person name="Koppel N."/>
            <person name="Bisanz J.E."/>
            <person name="Pandelia M.E."/>
            <person name="Turnbaugh P.J."/>
            <person name="Balskus E.P."/>
        </authorList>
    </citation>
    <scope>NUCLEOTIDE SEQUENCE [LARGE SCALE GENOMIC DNA]</scope>
    <source>
        <strain evidence="1 2">3C</strain>
    </source>
</reference>
<accession>A0A369M1E5</accession>
<gene>
    <name evidence="1" type="ORF">C1877_07770</name>
</gene>
<keyword evidence="2" id="KW-1185">Reference proteome</keyword>
<dbReference type="Proteomes" id="UP000254000">
    <property type="component" value="Unassembled WGS sequence"/>
</dbReference>